<evidence type="ECO:0000313" key="2">
    <source>
        <dbReference type="EMBL" id="MDX8440552.1"/>
    </source>
</evidence>
<dbReference type="Proteomes" id="UP001272097">
    <property type="component" value="Unassembled WGS sequence"/>
</dbReference>
<keyword evidence="3" id="KW-1185">Reference proteome</keyword>
<dbReference type="EMBL" id="JAVIIS010000016">
    <property type="protein sequence ID" value="MDX8440552.1"/>
    <property type="molecule type" value="Genomic_DNA"/>
</dbReference>
<organism evidence="2 3">
    <name type="scientific">Mesorhizobium australafricanum</name>
    <dbReference type="NCBI Taxonomy" id="3072311"/>
    <lineage>
        <taxon>Bacteria</taxon>
        <taxon>Pseudomonadati</taxon>
        <taxon>Pseudomonadota</taxon>
        <taxon>Alphaproteobacteria</taxon>
        <taxon>Hyphomicrobiales</taxon>
        <taxon>Phyllobacteriaceae</taxon>
        <taxon>Mesorhizobium</taxon>
    </lineage>
</organism>
<dbReference type="NCBIfam" id="TIGR02246">
    <property type="entry name" value="SgcJ/EcaC family oxidoreductase"/>
    <property type="match status" value="1"/>
</dbReference>
<sequence>MTEDETAIRQVVETWMAASRKGDLETVLGLMTDDVVFMVPGKEPFGKEAFAAASRGMGETKIDGVSEIVELKLLGGWAYIRNRIDMTATPPGGEPARRSGYTLTLLRKEGDGRWRLARDANLLATQE</sequence>
<protein>
    <submittedName>
        <fullName evidence="2">SgcJ/EcaC family oxidoreductase</fullName>
    </submittedName>
</protein>
<evidence type="ECO:0000313" key="3">
    <source>
        <dbReference type="Proteomes" id="UP001272097"/>
    </source>
</evidence>
<accession>A0ABU4WWV7</accession>
<proteinExistence type="predicted"/>
<dbReference type="Gene3D" id="3.10.450.50">
    <property type="match status" value="1"/>
</dbReference>
<dbReference type="Pfam" id="PF14534">
    <property type="entry name" value="DUF4440"/>
    <property type="match status" value="1"/>
</dbReference>
<dbReference type="RefSeq" id="WP_320214470.1">
    <property type="nucleotide sequence ID" value="NZ_JAVIIS010000016.1"/>
</dbReference>
<evidence type="ECO:0000259" key="1">
    <source>
        <dbReference type="Pfam" id="PF14534"/>
    </source>
</evidence>
<reference evidence="2 3" key="1">
    <citation type="submission" date="2023-08" db="EMBL/GenBank/DDBJ databases">
        <title>Implementing the SeqCode for naming new Mesorhizobium species isolated from Vachellia karroo root nodules.</title>
        <authorList>
            <person name="Van Lill M."/>
        </authorList>
    </citation>
    <scope>NUCLEOTIDE SEQUENCE [LARGE SCALE GENOMIC DNA]</scope>
    <source>
        <strain evidence="2 3">VK3E</strain>
    </source>
</reference>
<dbReference type="SUPFAM" id="SSF54427">
    <property type="entry name" value="NTF2-like"/>
    <property type="match status" value="1"/>
</dbReference>
<comment type="caution">
    <text evidence="2">The sequence shown here is derived from an EMBL/GenBank/DDBJ whole genome shotgun (WGS) entry which is preliminary data.</text>
</comment>
<dbReference type="InterPro" id="IPR032710">
    <property type="entry name" value="NTF2-like_dom_sf"/>
</dbReference>
<feature type="domain" description="DUF4440" evidence="1">
    <location>
        <begin position="8"/>
        <end position="116"/>
    </location>
</feature>
<dbReference type="InterPro" id="IPR027843">
    <property type="entry name" value="DUF4440"/>
</dbReference>
<name>A0ABU4WWV7_9HYPH</name>
<gene>
    <name evidence="2" type="ORF">RFM51_13205</name>
</gene>
<dbReference type="InterPro" id="IPR011944">
    <property type="entry name" value="Steroid_delta5-4_isomerase"/>
</dbReference>